<dbReference type="GO" id="GO:0051287">
    <property type="term" value="F:NAD binding"/>
    <property type="evidence" value="ECO:0007669"/>
    <property type="project" value="InterPro"/>
</dbReference>
<dbReference type="Gene3D" id="3.40.50.720">
    <property type="entry name" value="NAD(P)-binding Rossmann-like Domain"/>
    <property type="match status" value="2"/>
</dbReference>
<accession>A0AA38GH70</accession>
<dbReference type="SUPFAM" id="SSF52283">
    <property type="entry name" value="Formate/glycerate dehydrogenase catalytic domain-like"/>
    <property type="match status" value="2"/>
</dbReference>
<dbReference type="EMBL" id="JAHRHJ020000003">
    <property type="protein sequence ID" value="KAH9321698.1"/>
    <property type="molecule type" value="Genomic_DNA"/>
</dbReference>
<dbReference type="PANTHER" id="PTHR10996">
    <property type="entry name" value="2-HYDROXYACID DEHYDROGENASE-RELATED"/>
    <property type="match status" value="1"/>
</dbReference>
<evidence type="ECO:0000313" key="5">
    <source>
        <dbReference type="Proteomes" id="UP000824469"/>
    </source>
</evidence>
<dbReference type="GO" id="GO:0030267">
    <property type="term" value="F:glyoxylate reductase (NADPH) activity"/>
    <property type="evidence" value="ECO:0007669"/>
    <property type="project" value="TreeGrafter"/>
</dbReference>
<dbReference type="GO" id="GO:0016618">
    <property type="term" value="F:hydroxypyruvate reductase [NAD(P)H] activity"/>
    <property type="evidence" value="ECO:0007669"/>
    <property type="project" value="TreeGrafter"/>
</dbReference>
<dbReference type="AlphaFoldDB" id="A0AA38GH70"/>
<keyword evidence="2" id="KW-0520">NAD</keyword>
<feature type="domain" description="D-isomer specific 2-hydroxyacid dehydrogenase catalytic" evidence="3">
    <location>
        <begin position="11"/>
        <end position="180"/>
    </location>
</feature>
<dbReference type="InterPro" id="IPR050223">
    <property type="entry name" value="D-isomer_2-hydroxyacid_DH"/>
</dbReference>
<keyword evidence="5" id="KW-1185">Reference proteome</keyword>
<sequence>MGEEQVKPAGVLISHPLSPYLIDSLDRKFTTYKLFEAQNPEQFLAEHAQFIRGVSCAGQKGINAKLIDALPCLEIVATNSVGLDKVDLGKCRERNIVVANTPDVLTDDVADLAMVLMLDVLRHISASDRYVRQGLWQSKGEYKLAVKQIKSNAVKHPNANKGDWKGIVCPAAPKYIAGAALSMTYCRNISTAGSTIPRTAKMSEEQVKQAGVLITHPFIPYLIESLDRKFTTYNLLEAQNPEEFLAEHAQFIRGVACAAKKGINAELIDALPCLEIVATNSVGLDKVDLGKCRERNIVVANTPDVLTDDVADLAMVLMLDVLRHISASDRYVRQGLWQSKGEYKLAVKMLLKKR</sequence>
<protein>
    <recommendedName>
        <fullName evidence="3">D-isomer specific 2-hydroxyacid dehydrogenase catalytic domain-containing protein</fullName>
    </recommendedName>
</protein>
<name>A0AA38GH70_TAXCH</name>
<proteinExistence type="predicted"/>
<evidence type="ECO:0000259" key="3">
    <source>
        <dbReference type="Pfam" id="PF00389"/>
    </source>
</evidence>
<comment type="caution">
    <text evidence="4">The sequence shown here is derived from an EMBL/GenBank/DDBJ whole genome shotgun (WGS) entry which is preliminary data.</text>
</comment>
<evidence type="ECO:0000256" key="2">
    <source>
        <dbReference type="ARBA" id="ARBA00023027"/>
    </source>
</evidence>
<gene>
    <name evidence="4" type="ORF">KI387_016337</name>
</gene>
<dbReference type="Pfam" id="PF00389">
    <property type="entry name" value="2-Hacid_dh"/>
    <property type="match status" value="2"/>
</dbReference>
<reference evidence="4 5" key="1">
    <citation type="journal article" date="2021" name="Nat. Plants">
        <title>The Taxus genome provides insights into paclitaxel biosynthesis.</title>
        <authorList>
            <person name="Xiong X."/>
            <person name="Gou J."/>
            <person name="Liao Q."/>
            <person name="Li Y."/>
            <person name="Zhou Q."/>
            <person name="Bi G."/>
            <person name="Li C."/>
            <person name="Du R."/>
            <person name="Wang X."/>
            <person name="Sun T."/>
            <person name="Guo L."/>
            <person name="Liang H."/>
            <person name="Lu P."/>
            <person name="Wu Y."/>
            <person name="Zhang Z."/>
            <person name="Ro D.K."/>
            <person name="Shang Y."/>
            <person name="Huang S."/>
            <person name="Yan J."/>
        </authorList>
    </citation>
    <scope>NUCLEOTIDE SEQUENCE [LARGE SCALE GENOMIC DNA]</scope>
    <source>
        <strain evidence="4">Ta-2019</strain>
    </source>
</reference>
<evidence type="ECO:0000256" key="1">
    <source>
        <dbReference type="ARBA" id="ARBA00023002"/>
    </source>
</evidence>
<dbReference type="PANTHER" id="PTHR10996:SF178">
    <property type="entry name" value="2-HYDROXYACID DEHYDROGENASE YGL185C-RELATED"/>
    <property type="match status" value="1"/>
</dbReference>
<dbReference type="GO" id="GO:0005829">
    <property type="term" value="C:cytosol"/>
    <property type="evidence" value="ECO:0007669"/>
    <property type="project" value="TreeGrafter"/>
</dbReference>
<dbReference type="OMA" id="WQSKGEY"/>
<keyword evidence="1" id="KW-0560">Oxidoreductase</keyword>
<dbReference type="InterPro" id="IPR006139">
    <property type="entry name" value="D-isomer_2_OHA_DH_cat_dom"/>
</dbReference>
<dbReference type="Proteomes" id="UP000824469">
    <property type="component" value="Unassembled WGS sequence"/>
</dbReference>
<evidence type="ECO:0000313" key="4">
    <source>
        <dbReference type="EMBL" id="KAH9321698.1"/>
    </source>
</evidence>
<organism evidence="4 5">
    <name type="scientific">Taxus chinensis</name>
    <name type="common">Chinese yew</name>
    <name type="synonym">Taxus wallichiana var. chinensis</name>
    <dbReference type="NCBI Taxonomy" id="29808"/>
    <lineage>
        <taxon>Eukaryota</taxon>
        <taxon>Viridiplantae</taxon>
        <taxon>Streptophyta</taxon>
        <taxon>Embryophyta</taxon>
        <taxon>Tracheophyta</taxon>
        <taxon>Spermatophyta</taxon>
        <taxon>Pinopsida</taxon>
        <taxon>Pinidae</taxon>
        <taxon>Conifers II</taxon>
        <taxon>Cupressales</taxon>
        <taxon>Taxaceae</taxon>
        <taxon>Taxus</taxon>
    </lineage>
</organism>
<feature type="domain" description="D-isomer specific 2-hydroxyacid dehydrogenase catalytic" evidence="3">
    <location>
        <begin position="212"/>
        <end position="314"/>
    </location>
</feature>